<sequence length="76" mass="8763">MLQATNAEDSGRRPGRSENARRRRKDTQKHTDDASFALKNINICKNGTLYRLPLGRPESVTVIFLRYSTTPILMWK</sequence>
<evidence type="ECO:0000256" key="1">
    <source>
        <dbReference type="SAM" id="MobiDB-lite"/>
    </source>
</evidence>
<dbReference type="EMBL" id="MU826372">
    <property type="protein sequence ID" value="KAJ7377804.1"/>
    <property type="molecule type" value="Genomic_DNA"/>
</dbReference>
<comment type="caution">
    <text evidence="2">The sequence shown here is derived from an EMBL/GenBank/DDBJ whole genome shotgun (WGS) entry which is preliminary data.</text>
</comment>
<accession>A0A9X0CY76</accession>
<evidence type="ECO:0000313" key="2">
    <source>
        <dbReference type="EMBL" id="KAJ7377804.1"/>
    </source>
</evidence>
<proteinExistence type="predicted"/>
<name>A0A9X0CY76_9CNID</name>
<organism evidence="2 3">
    <name type="scientific">Desmophyllum pertusum</name>
    <dbReference type="NCBI Taxonomy" id="174260"/>
    <lineage>
        <taxon>Eukaryota</taxon>
        <taxon>Metazoa</taxon>
        <taxon>Cnidaria</taxon>
        <taxon>Anthozoa</taxon>
        <taxon>Hexacorallia</taxon>
        <taxon>Scleractinia</taxon>
        <taxon>Caryophylliina</taxon>
        <taxon>Caryophylliidae</taxon>
        <taxon>Desmophyllum</taxon>
    </lineage>
</organism>
<gene>
    <name evidence="2" type="ORF">OS493_026371</name>
</gene>
<evidence type="ECO:0000313" key="3">
    <source>
        <dbReference type="Proteomes" id="UP001163046"/>
    </source>
</evidence>
<keyword evidence="3" id="KW-1185">Reference proteome</keyword>
<protein>
    <submittedName>
        <fullName evidence="2">Uncharacterized protein</fullName>
    </submittedName>
</protein>
<dbReference type="Proteomes" id="UP001163046">
    <property type="component" value="Unassembled WGS sequence"/>
</dbReference>
<feature type="compositionally biased region" description="Basic and acidic residues" evidence="1">
    <location>
        <begin position="9"/>
        <end position="20"/>
    </location>
</feature>
<reference evidence="2" key="1">
    <citation type="submission" date="2023-01" db="EMBL/GenBank/DDBJ databases">
        <title>Genome assembly of the deep-sea coral Lophelia pertusa.</title>
        <authorList>
            <person name="Herrera S."/>
            <person name="Cordes E."/>
        </authorList>
    </citation>
    <scope>NUCLEOTIDE SEQUENCE</scope>
    <source>
        <strain evidence="2">USNM1676648</strain>
        <tissue evidence="2">Polyp</tissue>
    </source>
</reference>
<dbReference type="AlphaFoldDB" id="A0A9X0CY76"/>
<feature type="region of interest" description="Disordered" evidence="1">
    <location>
        <begin position="1"/>
        <end position="33"/>
    </location>
</feature>